<feature type="region of interest" description="Disordered" evidence="1">
    <location>
        <begin position="70"/>
        <end position="116"/>
    </location>
</feature>
<reference evidence="2" key="1">
    <citation type="submission" date="2023-06" db="EMBL/GenBank/DDBJ databases">
        <title>Genomic analysis of the entomopathogenic nematode Steinernema hermaphroditum.</title>
        <authorList>
            <person name="Schwarz E.M."/>
            <person name="Heppert J.K."/>
            <person name="Baniya A."/>
            <person name="Schwartz H.T."/>
            <person name="Tan C.-H."/>
            <person name="Antoshechkin I."/>
            <person name="Sternberg P.W."/>
            <person name="Goodrich-Blair H."/>
            <person name="Dillman A.R."/>
        </authorList>
    </citation>
    <scope>NUCLEOTIDE SEQUENCE</scope>
    <source>
        <strain evidence="2">PS9179</strain>
        <tissue evidence="2">Whole animal</tissue>
    </source>
</reference>
<name>A0AA39LUX1_9BILA</name>
<accession>A0AA39LUX1</accession>
<evidence type="ECO:0000256" key="1">
    <source>
        <dbReference type="SAM" id="MobiDB-lite"/>
    </source>
</evidence>
<keyword evidence="3" id="KW-1185">Reference proteome</keyword>
<gene>
    <name evidence="2" type="ORF">QR680_005457</name>
</gene>
<protein>
    <submittedName>
        <fullName evidence="2">Uncharacterized protein</fullName>
    </submittedName>
</protein>
<dbReference type="AlphaFoldDB" id="A0AA39LUX1"/>
<dbReference type="Proteomes" id="UP001175271">
    <property type="component" value="Unassembled WGS sequence"/>
</dbReference>
<evidence type="ECO:0000313" key="2">
    <source>
        <dbReference type="EMBL" id="KAK0411061.1"/>
    </source>
</evidence>
<dbReference type="EMBL" id="JAUCMV010000003">
    <property type="protein sequence ID" value="KAK0411061.1"/>
    <property type="molecule type" value="Genomic_DNA"/>
</dbReference>
<comment type="caution">
    <text evidence="2">The sequence shown here is derived from an EMBL/GenBank/DDBJ whole genome shotgun (WGS) entry which is preliminary data.</text>
</comment>
<feature type="compositionally biased region" description="Basic and acidic residues" evidence="1">
    <location>
        <begin position="84"/>
        <end position="94"/>
    </location>
</feature>
<organism evidence="2 3">
    <name type="scientific">Steinernema hermaphroditum</name>
    <dbReference type="NCBI Taxonomy" id="289476"/>
    <lineage>
        <taxon>Eukaryota</taxon>
        <taxon>Metazoa</taxon>
        <taxon>Ecdysozoa</taxon>
        <taxon>Nematoda</taxon>
        <taxon>Chromadorea</taxon>
        <taxon>Rhabditida</taxon>
        <taxon>Tylenchina</taxon>
        <taxon>Panagrolaimomorpha</taxon>
        <taxon>Strongyloidoidea</taxon>
        <taxon>Steinernematidae</taxon>
        <taxon>Steinernema</taxon>
    </lineage>
</organism>
<sequence length="172" mass="18690">MAASNQSCWDAAVIKVELLFLGGDDESSGESTALTEGGGGLCVSGGGGECAKERGRRTGEDAKFLVNKQKHNFDVPKTSGRRGNLRDARPRDLRPYSAAGDVGARCGNASGPGPGDQTVRFQVGISDEWNPRKNRKFESARKKRSLHFCWSSESQTRPSDEHKMTMKFCSTF</sequence>
<proteinExistence type="predicted"/>
<evidence type="ECO:0000313" key="3">
    <source>
        <dbReference type="Proteomes" id="UP001175271"/>
    </source>
</evidence>